<gene>
    <name evidence="2" type="ORF">EJ08DRAFT_695487</name>
</gene>
<name>A0A9P4NVH0_9PEZI</name>
<proteinExistence type="predicted"/>
<comment type="caution">
    <text evidence="2">The sequence shown here is derived from an EMBL/GenBank/DDBJ whole genome shotgun (WGS) entry which is preliminary data.</text>
</comment>
<dbReference type="Proteomes" id="UP000800235">
    <property type="component" value="Unassembled WGS sequence"/>
</dbReference>
<evidence type="ECO:0000256" key="1">
    <source>
        <dbReference type="SAM" id="MobiDB-lite"/>
    </source>
</evidence>
<accession>A0A9P4NVH0</accession>
<evidence type="ECO:0008006" key="4">
    <source>
        <dbReference type="Google" id="ProtNLM"/>
    </source>
</evidence>
<dbReference type="AlphaFoldDB" id="A0A9P4NVH0"/>
<evidence type="ECO:0000313" key="3">
    <source>
        <dbReference type="Proteomes" id="UP000800235"/>
    </source>
</evidence>
<feature type="compositionally biased region" description="Basic residues" evidence="1">
    <location>
        <begin position="1"/>
        <end position="12"/>
    </location>
</feature>
<sequence>MKSRKSRKSKKSNKPETLDDTPDASNTELHREEISFRPKGVWRELAESIKRAGRPLLLTSIITTCANRKCRKRGAWHNYCPACYCAPPLSVSGRPCKIRYCSPECRRDHWPQHEPRCVRLRQRIYVRRVGILLKELWLATRKVAFDIDIKKLVELEMFKDLFLREGDYACNASGRAFHPFPAKYATAGTEEEQGAVLNLRSCDRALAHCHWLAKELLNDISDNMEEIVYDSRPHNFGFHFVKDDVSERDPNSFRH</sequence>
<feature type="region of interest" description="Disordered" evidence="1">
    <location>
        <begin position="1"/>
        <end position="30"/>
    </location>
</feature>
<reference evidence="2" key="1">
    <citation type="journal article" date="2020" name="Stud. Mycol.">
        <title>101 Dothideomycetes genomes: a test case for predicting lifestyles and emergence of pathogens.</title>
        <authorList>
            <person name="Haridas S."/>
            <person name="Albert R."/>
            <person name="Binder M."/>
            <person name="Bloem J."/>
            <person name="Labutti K."/>
            <person name="Salamov A."/>
            <person name="Andreopoulos B."/>
            <person name="Baker S."/>
            <person name="Barry K."/>
            <person name="Bills G."/>
            <person name="Bluhm B."/>
            <person name="Cannon C."/>
            <person name="Castanera R."/>
            <person name="Culley D."/>
            <person name="Daum C."/>
            <person name="Ezra D."/>
            <person name="Gonzalez J."/>
            <person name="Henrissat B."/>
            <person name="Kuo A."/>
            <person name="Liang C."/>
            <person name="Lipzen A."/>
            <person name="Lutzoni F."/>
            <person name="Magnuson J."/>
            <person name="Mondo S."/>
            <person name="Nolan M."/>
            <person name="Ohm R."/>
            <person name="Pangilinan J."/>
            <person name="Park H.-J."/>
            <person name="Ramirez L."/>
            <person name="Alfaro M."/>
            <person name="Sun H."/>
            <person name="Tritt A."/>
            <person name="Yoshinaga Y."/>
            <person name="Zwiers L.-H."/>
            <person name="Turgeon B."/>
            <person name="Goodwin S."/>
            <person name="Spatafora J."/>
            <person name="Crous P."/>
            <person name="Grigoriev I."/>
        </authorList>
    </citation>
    <scope>NUCLEOTIDE SEQUENCE</scope>
    <source>
        <strain evidence="2">CBS 130266</strain>
    </source>
</reference>
<keyword evidence="3" id="KW-1185">Reference proteome</keyword>
<dbReference type="EMBL" id="MU007026">
    <property type="protein sequence ID" value="KAF2432377.1"/>
    <property type="molecule type" value="Genomic_DNA"/>
</dbReference>
<dbReference type="OrthoDB" id="432970at2759"/>
<evidence type="ECO:0000313" key="2">
    <source>
        <dbReference type="EMBL" id="KAF2432377.1"/>
    </source>
</evidence>
<organism evidence="2 3">
    <name type="scientific">Tothia fuscella</name>
    <dbReference type="NCBI Taxonomy" id="1048955"/>
    <lineage>
        <taxon>Eukaryota</taxon>
        <taxon>Fungi</taxon>
        <taxon>Dikarya</taxon>
        <taxon>Ascomycota</taxon>
        <taxon>Pezizomycotina</taxon>
        <taxon>Dothideomycetes</taxon>
        <taxon>Pleosporomycetidae</taxon>
        <taxon>Venturiales</taxon>
        <taxon>Cylindrosympodiaceae</taxon>
        <taxon>Tothia</taxon>
    </lineage>
</organism>
<protein>
    <recommendedName>
        <fullName evidence="4">MYND-type domain-containing protein</fullName>
    </recommendedName>
</protein>